<dbReference type="PANTHER" id="PTHR23427:SF2">
    <property type="entry name" value="SURFEIT LOCUS PROTEIN 1"/>
    <property type="match status" value="1"/>
</dbReference>
<dbReference type="STRING" id="253628.A0A0D1XMV2"/>
<evidence type="ECO:0000256" key="1">
    <source>
        <dbReference type="ARBA" id="ARBA00004370"/>
    </source>
</evidence>
<feature type="transmembrane region" description="Helical" evidence="5">
    <location>
        <begin position="285"/>
        <end position="304"/>
    </location>
</feature>
<comment type="subcellular location">
    <subcellularLocation>
        <location evidence="1">Membrane</location>
    </subcellularLocation>
    <subcellularLocation>
        <location evidence="5">Mitochondrion inner membrane</location>
        <topology evidence="5">Multi-pass membrane protein</topology>
    </subcellularLocation>
</comment>
<protein>
    <recommendedName>
        <fullName evidence="5">SURF1-like protein</fullName>
    </recommendedName>
</protein>
<dbReference type="GO" id="GO:0033617">
    <property type="term" value="P:mitochondrial respiratory chain complex IV assembly"/>
    <property type="evidence" value="ECO:0007669"/>
    <property type="project" value="TreeGrafter"/>
</dbReference>
<keyword evidence="4 5" id="KW-0472">Membrane</keyword>
<evidence type="ECO:0000313" key="6">
    <source>
        <dbReference type="EMBL" id="KIW03906.1"/>
    </source>
</evidence>
<reference evidence="6 7" key="1">
    <citation type="submission" date="2015-01" db="EMBL/GenBank/DDBJ databases">
        <title>The Genome Sequence of Ochroconis gallopava CBS43764.</title>
        <authorList>
            <consortium name="The Broad Institute Genomics Platform"/>
            <person name="Cuomo C."/>
            <person name="de Hoog S."/>
            <person name="Gorbushina A."/>
            <person name="Stielow B."/>
            <person name="Teixiera M."/>
            <person name="Abouelleil A."/>
            <person name="Chapman S.B."/>
            <person name="Priest M."/>
            <person name="Young S.K."/>
            <person name="Wortman J."/>
            <person name="Nusbaum C."/>
            <person name="Birren B."/>
        </authorList>
    </citation>
    <scope>NUCLEOTIDE SEQUENCE [LARGE SCALE GENOMIC DNA]</scope>
    <source>
        <strain evidence="6 7">CBS 43764</strain>
    </source>
</reference>
<dbReference type="PANTHER" id="PTHR23427">
    <property type="entry name" value="SURFEIT LOCUS PROTEIN"/>
    <property type="match status" value="1"/>
</dbReference>
<dbReference type="AlphaFoldDB" id="A0A0D1XMV2"/>
<dbReference type="GeneID" id="27312722"/>
<dbReference type="InParanoid" id="A0A0D1XMV2"/>
<dbReference type="HOGENOM" id="CLU_047737_3_0_1"/>
<feature type="transmembrane region" description="Helical" evidence="5">
    <location>
        <begin position="79"/>
        <end position="97"/>
    </location>
</feature>
<sequence>MNSYQRLGWRCLRCQLGAQSSWLIETNARRQWTARWQQLSRSPSKRHYANPADSPGFHSIVDDPPKLVRAGRKRHGPGIILLALIPVTAFALGTWQVQRLGWKTDLIAKYEDRLTRPPLPLPPFVDPEAVKEFDYRRVIATGKYRHDQEMLVGPRMMEGENGFTVITPLERPNGSTILISRGWIASRFKDQKTRDPSALPTGEVQVQGLLREPFKKNMFTPENNLEKKEFYFPDIPQMAKLVGAQPVWVEETMEPELMETMRRQERGIPVGRSPEVALKNNHAQYIFTWYSLSLATSIMLWMILKKKPSSVTQRVTRNREW</sequence>
<accession>A0A0D1XMV2</accession>
<dbReference type="InterPro" id="IPR002994">
    <property type="entry name" value="Surf1/Shy1"/>
</dbReference>
<comment type="similarity">
    <text evidence="5">Belongs to the SURF1 family.</text>
</comment>
<keyword evidence="3 5" id="KW-1133">Transmembrane helix</keyword>
<dbReference type="VEuPathDB" id="FungiDB:PV09_04749"/>
<organism evidence="6 7">
    <name type="scientific">Verruconis gallopava</name>
    <dbReference type="NCBI Taxonomy" id="253628"/>
    <lineage>
        <taxon>Eukaryota</taxon>
        <taxon>Fungi</taxon>
        <taxon>Dikarya</taxon>
        <taxon>Ascomycota</taxon>
        <taxon>Pezizomycotina</taxon>
        <taxon>Dothideomycetes</taxon>
        <taxon>Pleosporomycetidae</taxon>
        <taxon>Venturiales</taxon>
        <taxon>Sympoventuriaceae</taxon>
        <taxon>Verruconis</taxon>
    </lineage>
</organism>
<keyword evidence="5" id="KW-0496">Mitochondrion</keyword>
<evidence type="ECO:0000256" key="4">
    <source>
        <dbReference type="ARBA" id="ARBA00023136"/>
    </source>
</evidence>
<evidence type="ECO:0000256" key="5">
    <source>
        <dbReference type="RuleBase" id="RU363076"/>
    </source>
</evidence>
<gene>
    <name evidence="6" type="ORF">PV09_04749</name>
</gene>
<keyword evidence="2 5" id="KW-0812">Transmembrane</keyword>
<dbReference type="CDD" id="cd06662">
    <property type="entry name" value="SURF1"/>
    <property type="match status" value="1"/>
</dbReference>
<evidence type="ECO:0000256" key="3">
    <source>
        <dbReference type="ARBA" id="ARBA00022989"/>
    </source>
</evidence>
<name>A0A0D1XMV2_9PEZI</name>
<dbReference type="FunCoup" id="A0A0D1XMV2">
    <property type="interactions" value="353"/>
</dbReference>
<dbReference type="Pfam" id="PF02104">
    <property type="entry name" value="SURF1"/>
    <property type="match status" value="1"/>
</dbReference>
<evidence type="ECO:0000256" key="2">
    <source>
        <dbReference type="ARBA" id="ARBA00022692"/>
    </source>
</evidence>
<dbReference type="OrthoDB" id="10040024at2759"/>
<dbReference type="PROSITE" id="PS50895">
    <property type="entry name" value="SURF1"/>
    <property type="match status" value="1"/>
</dbReference>
<proteinExistence type="inferred from homology"/>
<dbReference type="InterPro" id="IPR045214">
    <property type="entry name" value="Surf1/Surf4"/>
</dbReference>
<dbReference type="GO" id="GO:0005743">
    <property type="term" value="C:mitochondrial inner membrane"/>
    <property type="evidence" value="ECO:0007669"/>
    <property type="project" value="UniProtKB-SubCell"/>
</dbReference>
<evidence type="ECO:0000313" key="7">
    <source>
        <dbReference type="Proteomes" id="UP000053259"/>
    </source>
</evidence>
<dbReference type="RefSeq" id="XP_016213775.1">
    <property type="nucleotide sequence ID" value="XM_016358157.1"/>
</dbReference>
<keyword evidence="7" id="KW-1185">Reference proteome</keyword>
<dbReference type="EMBL" id="KN847542">
    <property type="protein sequence ID" value="KIW03906.1"/>
    <property type="molecule type" value="Genomic_DNA"/>
</dbReference>
<keyword evidence="5" id="KW-0999">Mitochondrion inner membrane</keyword>
<dbReference type="Proteomes" id="UP000053259">
    <property type="component" value="Unassembled WGS sequence"/>
</dbReference>
<comment type="function">
    <text evidence="5">Probably involved in the biogenesis of the COX complex.</text>
</comment>